<dbReference type="EMBL" id="CP022163">
    <property type="protein sequence ID" value="ATB28776.1"/>
    <property type="molecule type" value="Genomic_DNA"/>
</dbReference>
<dbReference type="Proteomes" id="UP000217289">
    <property type="component" value="Chromosome"/>
</dbReference>
<dbReference type="PANTHER" id="PTHR18964">
    <property type="entry name" value="ROK (REPRESSOR, ORF, KINASE) FAMILY"/>
    <property type="match status" value="1"/>
</dbReference>
<comment type="similarity">
    <text evidence="1">Belongs to the ROK (NagC/XylR) family.</text>
</comment>
<dbReference type="GO" id="GO:0016301">
    <property type="term" value="F:kinase activity"/>
    <property type="evidence" value="ECO:0007669"/>
    <property type="project" value="UniProtKB-KW"/>
</dbReference>
<dbReference type="InterPro" id="IPR000600">
    <property type="entry name" value="ROK"/>
</dbReference>
<dbReference type="InterPro" id="IPR043129">
    <property type="entry name" value="ATPase_NBD"/>
</dbReference>
<keyword evidence="3" id="KW-1185">Reference proteome</keyword>
<dbReference type="KEGG" id="mbd:MEBOL_002225"/>
<evidence type="ECO:0000256" key="1">
    <source>
        <dbReference type="ARBA" id="ARBA00006479"/>
    </source>
</evidence>
<gene>
    <name evidence="2" type="ORF">MEBOL_002225</name>
</gene>
<dbReference type="Gene3D" id="3.30.420.40">
    <property type="match status" value="2"/>
</dbReference>
<name>A0A250ICV2_9BACT</name>
<dbReference type="Pfam" id="PF00480">
    <property type="entry name" value="ROK"/>
    <property type="match status" value="1"/>
</dbReference>
<dbReference type="SUPFAM" id="SSF53067">
    <property type="entry name" value="Actin-like ATPase domain"/>
    <property type="match status" value="1"/>
</dbReference>
<dbReference type="AlphaFoldDB" id="A0A250ICV2"/>
<dbReference type="PANTHER" id="PTHR18964:SF149">
    <property type="entry name" value="BIFUNCTIONAL UDP-N-ACETYLGLUCOSAMINE 2-EPIMERASE_N-ACETYLMANNOSAMINE KINASE"/>
    <property type="match status" value="1"/>
</dbReference>
<accession>A0A250ICV2</accession>
<evidence type="ECO:0000313" key="2">
    <source>
        <dbReference type="EMBL" id="ATB28776.1"/>
    </source>
</evidence>
<organism evidence="2 3">
    <name type="scientific">Melittangium boletus DSM 14713</name>
    <dbReference type="NCBI Taxonomy" id="1294270"/>
    <lineage>
        <taxon>Bacteria</taxon>
        <taxon>Pseudomonadati</taxon>
        <taxon>Myxococcota</taxon>
        <taxon>Myxococcia</taxon>
        <taxon>Myxococcales</taxon>
        <taxon>Cystobacterineae</taxon>
        <taxon>Archangiaceae</taxon>
        <taxon>Melittangium</taxon>
    </lineage>
</organism>
<reference evidence="2 3" key="1">
    <citation type="submission" date="2017-06" db="EMBL/GenBank/DDBJ databases">
        <authorList>
            <person name="Kim H.J."/>
            <person name="Triplett B.A."/>
        </authorList>
    </citation>
    <scope>NUCLEOTIDE SEQUENCE [LARGE SCALE GENOMIC DNA]</scope>
    <source>
        <strain evidence="2 3">DSM 14713</strain>
    </source>
</reference>
<proteinExistence type="inferred from homology"/>
<protein>
    <submittedName>
        <fullName evidence="2">Glucokinase</fullName>
    </submittedName>
</protein>
<keyword evidence="2" id="KW-0808">Transferase</keyword>
<sequence length="316" mass="32221">MIEKDRMPRLGIDLGGTFARAAVVDEQGRILAADKVALSERTPSAVVEAIARAAQQALKAAGAVDVNACGVGAAGQIHGESGVLAVAPNLGWRNVPLGALLAERLGHGVRVVNDLRAAAWGEFNAGAGRGSQDMYTVFVGSGVGSAVIANGRLVTGGSGLAGELGHTKVVPNGRKCGCGELGCLEAYVGGHNLMAQTRELLASGKSPAIRELTGGDPEKITPVTLEKAAELGDAVASELYERVALMLTLAVANQVTVLNPARLILGGGVLTHCPGLRRRVVEGVQKYASTTSREGLLITEAELGDDSGIIGAALLA</sequence>
<dbReference type="InterPro" id="IPR049874">
    <property type="entry name" value="ROK_cs"/>
</dbReference>
<evidence type="ECO:0000313" key="3">
    <source>
        <dbReference type="Proteomes" id="UP000217289"/>
    </source>
</evidence>
<dbReference type="PROSITE" id="PS01125">
    <property type="entry name" value="ROK"/>
    <property type="match status" value="1"/>
</dbReference>
<keyword evidence="2" id="KW-0418">Kinase</keyword>